<organism evidence="2 3">
    <name type="scientific">Paxillus rubicundulus Ve08.2h10</name>
    <dbReference type="NCBI Taxonomy" id="930991"/>
    <lineage>
        <taxon>Eukaryota</taxon>
        <taxon>Fungi</taxon>
        <taxon>Dikarya</taxon>
        <taxon>Basidiomycota</taxon>
        <taxon>Agaricomycotina</taxon>
        <taxon>Agaricomycetes</taxon>
        <taxon>Agaricomycetidae</taxon>
        <taxon>Boletales</taxon>
        <taxon>Paxilineae</taxon>
        <taxon>Paxillaceae</taxon>
        <taxon>Paxillus</taxon>
    </lineage>
</organism>
<keyword evidence="3" id="KW-1185">Reference proteome</keyword>
<feature type="non-terminal residue" evidence="2">
    <location>
        <position position="1"/>
    </location>
</feature>
<evidence type="ECO:0000259" key="1">
    <source>
        <dbReference type="Pfam" id="PF03184"/>
    </source>
</evidence>
<evidence type="ECO:0000313" key="2">
    <source>
        <dbReference type="EMBL" id="KIK78577.1"/>
    </source>
</evidence>
<accession>A0A0D0C619</accession>
<proteinExistence type="predicted"/>
<dbReference type="GO" id="GO:0003676">
    <property type="term" value="F:nucleic acid binding"/>
    <property type="evidence" value="ECO:0007669"/>
    <property type="project" value="InterPro"/>
</dbReference>
<dbReference type="HOGENOM" id="CLU_088458_4_1_1"/>
<dbReference type="InParanoid" id="A0A0D0C619"/>
<feature type="domain" description="DDE-1" evidence="1">
    <location>
        <begin position="1"/>
        <end position="109"/>
    </location>
</feature>
<reference evidence="3" key="2">
    <citation type="submission" date="2015-01" db="EMBL/GenBank/DDBJ databases">
        <title>Evolutionary Origins and Diversification of the Mycorrhizal Mutualists.</title>
        <authorList>
            <consortium name="DOE Joint Genome Institute"/>
            <consortium name="Mycorrhizal Genomics Consortium"/>
            <person name="Kohler A."/>
            <person name="Kuo A."/>
            <person name="Nagy L.G."/>
            <person name="Floudas D."/>
            <person name="Copeland A."/>
            <person name="Barry K.W."/>
            <person name="Cichocki N."/>
            <person name="Veneault-Fourrey C."/>
            <person name="LaButti K."/>
            <person name="Lindquist E.A."/>
            <person name="Lipzen A."/>
            <person name="Lundell T."/>
            <person name="Morin E."/>
            <person name="Murat C."/>
            <person name="Riley R."/>
            <person name="Ohm R."/>
            <person name="Sun H."/>
            <person name="Tunlid A."/>
            <person name="Henrissat B."/>
            <person name="Grigoriev I.V."/>
            <person name="Hibbett D.S."/>
            <person name="Martin F."/>
        </authorList>
    </citation>
    <scope>NUCLEOTIDE SEQUENCE [LARGE SCALE GENOMIC DNA]</scope>
    <source>
        <strain evidence="3">Ve08.2h10</strain>
    </source>
</reference>
<dbReference type="EMBL" id="KN826545">
    <property type="protein sequence ID" value="KIK78577.1"/>
    <property type="molecule type" value="Genomic_DNA"/>
</dbReference>
<evidence type="ECO:0000313" key="3">
    <source>
        <dbReference type="Proteomes" id="UP000054538"/>
    </source>
</evidence>
<dbReference type="OrthoDB" id="162969at2759"/>
<name>A0A0D0C619_9AGAM</name>
<dbReference type="AlphaFoldDB" id="A0A0D0C619"/>
<reference evidence="2 3" key="1">
    <citation type="submission" date="2014-04" db="EMBL/GenBank/DDBJ databases">
        <authorList>
            <consortium name="DOE Joint Genome Institute"/>
            <person name="Kuo A."/>
            <person name="Kohler A."/>
            <person name="Jargeat P."/>
            <person name="Nagy L.G."/>
            <person name="Floudas D."/>
            <person name="Copeland A."/>
            <person name="Barry K.W."/>
            <person name="Cichocki N."/>
            <person name="Veneault-Fourrey C."/>
            <person name="LaButti K."/>
            <person name="Lindquist E.A."/>
            <person name="Lipzen A."/>
            <person name="Lundell T."/>
            <person name="Morin E."/>
            <person name="Murat C."/>
            <person name="Sun H."/>
            <person name="Tunlid A."/>
            <person name="Henrissat B."/>
            <person name="Grigoriev I.V."/>
            <person name="Hibbett D.S."/>
            <person name="Martin F."/>
            <person name="Nordberg H.P."/>
            <person name="Cantor M.N."/>
            <person name="Hua S.X."/>
        </authorList>
    </citation>
    <scope>NUCLEOTIDE SEQUENCE [LARGE SCALE GENOMIC DNA]</scope>
    <source>
        <strain evidence="2 3">Ve08.2h10</strain>
    </source>
</reference>
<dbReference type="Proteomes" id="UP000054538">
    <property type="component" value="Unassembled WGS sequence"/>
</dbReference>
<sequence length="109" mass="12946">WLKRFDLYMKQQKWYICLQVNNFSGHTVSYQPTNLHLKFFKPNMTSLVQPCNVGIIRCFKALWCHSFCARAHDLDEACEQEIYKINLLEGMTMAKKAWDQVTPEMIQHC</sequence>
<dbReference type="Pfam" id="PF03184">
    <property type="entry name" value="DDE_1"/>
    <property type="match status" value="1"/>
</dbReference>
<dbReference type="InterPro" id="IPR004875">
    <property type="entry name" value="DDE_SF_endonuclease_dom"/>
</dbReference>
<protein>
    <recommendedName>
        <fullName evidence="1">DDE-1 domain-containing protein</fullName>
    </recommendedName>
</protein>
<gene>
    <name evidence="2" type="ORF">PAXRUDRAFT_163634</name>
</gene>